<gene>
    <name evidence="1" type="ORF">AEK19_MT0190</name>
</gene>
<reference evidence="1" key="1">
    <citation type="submission" date="2017-03" db="EMBL/GenBank/DDBJ databases">
        <title>The mitochondrial genome of the carnivorous plant Utricularia reniformis (Lentibulariaceae): structure, comparative analysis and evolutionary landmarks.</title>
        <authorList>
            <person name="Silva S.R."/>
            <person name="Alvarenga D.O."/>
            <person name="Michael T.P."/>
            <person name="Miranda V.F.O."/>
            <person name="Varani A.M."/>
        </authorList>
    </citation>
    <scope>NUCLEOTIDE SEQUENCE</scope>
</reference>
<geneLocation type="mitochondrion" evidence="1"/>
<proteinExistence type="predicted"/>
<dbReference type="AlphaFoldDB" id="A0A1Y0AZA5"/>
<dbReference type="EMBL" id="KY774314">
    <property type="protein sequence ID" value="ART30470.1"/>
    <property type="molecule type" value="Genomic_DNA"/>
</dbReference>
<evidence type="ECO:0000313" key="1">
    <source>
        <dbReference type="EMBL" id="ART30470.1"/>
    </source>
</evidence>
<keyword evidence="1" id="KW-0496">Mitochondrion</keyword>
<name>A0A1Y0AZA5_9LAMI</name>
<protein>
    <submittedName>
        <fullName evidence="1">Uncharacterized protein</fullName>
    </submittedName>
</protein>
<organism evidence="1">
    <name type="scientific">Utricularia reniformis</name>
    <dbReference type="NCBI Taxonomy" id="192314"/>
    <lineage>
        <taxon>Eukaryota</taxon>
        <taxon>Viridiplantae</taxon>
        <taxon>Streptophyta</taxon>
        <taxon>Embryophyta</taxon>
        <taxon>Tracheophyta</taxon>
        <taxon>Spermatophyta</taxon>
        <taxon>Magnoliopsida</taxon>
        <taxon>eudicotyledons</taxon>
        <taxon>Gunneridae</taxon>
        <taxon>Pentapetalae</taxon>
        <taxon>asterids</taxon>
        <taxon>lamiids</taxon>
        <taxon>Lamiales</taxon>
        <taxon>Lentibulariaceae</taxon>
        <taxon>Utricularia</taxon>
    </lineage>
</organism>
<sequence length="56" mass="6755">MPHASVQFLLSQMLHFNLRWTFKRNELIESIHQVRHILQVPDFYAYAILIPFLLAF</sequence>
<accession>A0A1Y0AZA5</accession>